<organism evidence="2 3">
    <name type="scientific">Moniliophthora roreri</name>
    <name type="common">Frosty pod rot fungus</name>
    <name type="synonym">Monilia roreri</name>
    <dbReference type="NCBI Taxonomy" id="221103"/>
    <lineage>
        <taxon>Eukaryota</taxon>
        <taxon>Fungi</taxon>
        <taxon>Dikarya</taxon>
        <taxon>Basidiomycota</taxon>
        <taxon>Agaricomycotina</taxon>
        <taxon>Agaricomycetes</taxon>
        <taxon>Agaricomycetidae</taxon>
        <taxon>Agaricales</taxon>
        <taxon>Marasmiineae</taxon>
        <taxon>Marasmiaceae</taxon>
        <taxon>Moniliophthora</taxon>
    </lineage>
</organism>
<reference evidence="2 3" key="1">
    <citation type="submission" date="2015-12" db="EMBL/GenBank/DDBJ databases">
        <title>Draft genome sequence of Moniliophthora roreri, the causal agent of frosty pod rot of cacao.</title>
        <authorList>
            <person name="Aime M.C."/>
            <person name="Diaz-Valderrama J.R."/>
            <person name="Kijpornyongpan T."/>
            <person name="Phillips-Mora W."/>
        </authorList>
    </citation>
    <scope>NUCLEOTIDE SEQUENCE [LARGE SCALE GENOMIC DNA]</scope>
    <source>
        <strain evidence="2 3">MCA 2952</strain>
    </source>
</reference>
<evidence type="ECO:0000313" key="3">
    <source>
        <dbReference type="Proteomes" id="UP000054988"/>
    </source>
</evidence>
<proteinExistence type="predicted"/>
<name>A0A0W0G7C3_MONRR</name>
<feature type="compositionally biased region" description="Basic residues" evidence="1">
    <location>
        <begin position="198"/>
        <end position="211"/>
    </location>
</feature>
<evidence type="ECO:0000256" key="1">
    <source>
        <dbReference type="SAM" id="MobiDB-lite"/>
    </source>
</evidence>
<dbReference type="EMBL" id="LATX01000923">
    <property type="protein sequence ID" value="KTB44461.1"/>
    <property type="molecule type" value="Genomic_DNA"/>
</dbReference>
<protein>
    <submittedName>
        <fullName evidence="2">Uncharacterized protein</fullName>
    </submittedName>
</protein>
<dbReference type="Proteomes" id="UP000054988">
    <property type="component" value="Unassembled WGS sequence"/>
</dbReference>
<feature type="compositionally biased region" description="Pro residues" evidence="1">
    <location>
        <begin position="143"/>
        <end position="164"/>
    </location>
</feature>
<accession>A0A0W0G7C3</accession>
<feature type="region of interest" description="Disordered" evidence="1">
    <location>
        <begin position="32"/>
        <end position="75"/>
    </location>
</feature>
<gene>
    <name evidence="2" type="ORF">WG66_2976</name>
</gene>
<comment type="caution">
    <text evidence="2">The sequence shown here is derived from an EMBL/GenBank/DDBJ whole genome shotgun (WGS) entry which is preliminary data.</text>
</comment>
<feature type="region of interest" description="Disordered" evidence="1">
    <location>
        <begin position="138"/>
        <end position="229"/>
    </location>
</feature>
<feature type="compositionally biased region" description="Polar residues" evidence="1">
    <location>
        <begin position="64"/>
        <end position="75"/>
    </location>
</feature>
<evidence type="ECO:0000313" key="2">
    <source>
        <dbReference type="EMBL" id="KTB44461.1"/>
    </source>
</evidence>
<dbReference type="AlphaFoldDB" id="A0A0W0G7C3"/>
<sequence>MPKSAPGLPKVPEVSCFVDFSVIQALGNDPTALGGLHDDGLSENRPAPASASDNESDSEVENEQPLNFSLPNDYQSGQLNAVTNQLHNRIEHELSALLPRLFGLDSLIGDIGEALELTSNIEELKQVVTLLHSHLKLRSQHPDPLPTPNTTPSPSLPIPPPSPTVPQSSLPPASQVTTSNSAPHLEELSQLTQARPFQSKHHPSTRQKRIRAPSPEKRSKRHNSNGFMP</sequence>